<keyword evidence="2" id="KW-1133">Transmembrane helix</keyword>
<reference evidence="3 4" key="1">
    <citation type="submission" date="2015-01" db="EMBL/GenBank/DDBJ databases">
        <title>The Genome Sequence of Cladophialophora immunda CBS83496.</title>
        <authorList>
            <consortium name="The Broad Institute Genomics Platform"/>
            <person name="Cuomo C."/>
            <person name="de Hoog S."/>
            <person name="Gorbushina A."/>
            <person name="Stielow B."/>
            <person name="Teixiera M."/>
            <person name="Abouelleil A."/>
            <person name="Chapman S.B."/>
            <person name="Priest M."/>
            <person name="Young S.K."/>
            <person name="Wortman J."/>
            <person name="Nusbaum C."/>
            <person name="Birren B."/>
        </authorList>
    </citation>
    <scope>NUCLEOTIDE SEQUENCE [LARGE SCALE GENOMIC DNA]</scope>
    <source>
        <strain evidence="3 4">CBS 83496</strain>
    </source>
</reference>
<keyword evidence="4" id="KW-1185">Reference proteome</keyword>
<evidence type="ECO:0000256" key="2">
    <source>
        <dbReference type="SAM" id="Phobius"/>
    </source>
</evidence>
<name>A0A0D2CHR8_9EURO</name>
<dbReference type="OrthoDB" id="2624308at2759"/>
<gene>
    <name evidence="3" type="ORF">PV07_05515</name>
</gene>
<evidence type="ECO:0008006" key="5">
    <source>
        <dbReference type="Google" id="ProtNLM"/>
    </source>
</evidence>
<dbReference type="AlphaFoldDB" id="A0A0D2CHR8"/>
<feature type="transmembrane region" description="Helical" evidence="2">
    <location>
        <begin position="831"/>
        <end position="855"/>
    </location>
</feature>
<feature type="transmembrane region" description="Helical" evidence="2">
    <location>
        <begin position="804"/>
        <end position="825"/>
    </location>
</feature>
<dbReference type="Proteomes" id="UP000054466">
    <property type="component" value="Unassembled WGS sequence"/>
</dbReference>
<protein>
    <recommendedName>
        <fullName evidence="5">Heterokaryon incompatibility domain-containing protein</fullName>
    </recommendedName>
</protein>
<evidence type="ECO:0000313" key="4">
    <source>
        <dbReference type="Proteomes" id="UP000054466"/>
    </source>
</evidence>
<keyword evidence="2" id="KW-0472">Membrane</keyword>
<feature type="compositionally biased region" description="Polar residues" evidence="1">
    <location>
        <begin position="33"/>
        <end position="48"/>
    </location>
</feature>
<dbReference type="STRING" id="569365.A0A0D2CHR8"/>
<dbReference type="EMBL" id="KN847042">
    <property type="protein sequence ID" value="KIW29725.1"/>
    <property type="molecule type" value="Genomic_DNA"/>
</dbReference>
<evidence type="ECO:0000256" key="1">
    <source>
        <dbReference type="SAM" id="MobiDB-lite"/>
    </source>
</evidence>
<evidence type="ECO:0000313" key="3">
    <source>
        <dbReference type="EMBL" id="KIW29725.1"/>
    </source>
</evidence>
<dbReference type="VEuPathDB" id="FungiDB:PV07_05515"/>
<dbReference type="GeneID" id="27344709"/>
<sequence>MGSHGQGWWNGEQAEESYPLSAQRPYGQRHGSAGSTEYNPYFYSQSAERPNDYAIHSPPPARQNPGRIARRPTSGGRESRTPYEALPTGDTSYTLPSINEPMPDPHDYNMDNYYNPPAYHHAGSVAPSTNNMSINDGVSVNNEFVTPLTAQQKFNADDYEVHAVKASNDNPYRFDADTHLNRFSNNLHLKRIFYSLDPKFFHERAWFSWTSPHSYQLPGHYYRSASGGRINIYRHRDVFRRKHAGLNDDRFLDPLDGRVEKLFVQTISEIYDTDNETTWRRTYIENVSPWLIRLAYWPYSHMPVSSQNFSSDYGVRESSSAGISAWNQEQWLHVGVRWLPTCIGLLLLMIFPTDVEGQVRNHGNYDPVPYRYWSYPLSARNFRENKGQMPQPGSFGTTNDFRLSDRCMRPRLLCFLDRMTDDNPRGCLDPQVWIDEHGGGIEPTYIFISYTAENQFERRCADARQDIQSTGSSYCNCPQCRDAASDAEALHRIARKAARSAKVAAYWTDQCCMSTDKVELQEDVYRISDVVRGAAKIVIVVGRTGQDNLPSSVTTLDLLKEWGTRMWTWPEVLLGPAGTKIQVYTRGGDMRAPLEISKIEFPAQVWDDGEVARQLIDNYEGSLALSRLELVVLALECLKRRVEKGTTKYLEGDLSYALMGLLRQRPKVNQTDSAFQAFARLSLANDSDRLLERMICLLPFKGSHESTPNSQHYNQNAETAISDNSQYGRIPGSEESKKRHYWTNLDDYWGAKLWDVEPICQVAGIGKDDTVMLDGAYGATVHWDKFQRVAITTRETWSRMLARYFVRGTPAWFFTGVLTVAFSANNPTGKGIGALFLIIALVTVLLSPMLILHIYGGKVWNTQPWLFGFEGHMSLRKIEMKIFGFPSERLSWAPYASNMSHHRVNSEFLEEECEGTDPLLSGEIGGGGAGMVSTTGEKLRLFTLVDTNTMTVTTFRAARPPTVALLCGSEGGMQRAVMCSYDWTNQCLWRETVLRMETIALQKMPRIGRVRFGLRRWEAEMGRSDLQPPD</sequence>
<proteinExistence type="predicted"/>
<accession>A0A0D2CHR8</accession>
<dbReference type="RefSeq" id="XP_016249941.1">
    <property type="nucleotide sequence ID" value="XM_016392422.1"/>
</dbReference>
<organism evidence="3 4">
    <name type="scientific">Cladophialophora immunda</name>
    <dbReference type="NCBI Taxonomy" id="569365"/>
    <lineage>
        <taxon>Eukaryota</taxon>
        <taxon>Fungi</taxon>
        <taxon>Dikarya</taxon>
        <taxon>Ascomycota</taxon>
        <taxon>Pezizomycotina</taxon>
        <taxon>Eurotiomycetes</taxon>
        <taxon>Chaetothyriomycetidae</taxon>
        <taxon>Chaetothyriales</taxon>
        <taxon>Herpotrichiellaceae</taxon>
        <taxon>Cladophialophora</taxon>
    </lineage>
</organism>
<keyword evidence="2" id="KW-0812">Transmembrane</keyword>
<feature type="region of interest" description="Disordered" evidence="1">
    <location>
        <begin position="1"/>
        <end position="96"/>
    </location>
</feature>